<organism evidence="2 3">
    <name type="scientific">Lysobacter arenosi</name>
    <dbReference type="NCBI Taxonomy" id="2795387"/>
    <lineage>
        <taxon>Bacteria</taxon>
        <taxon>Pseudomonadati</taxon>
        <taxon>Pseudomonadota</taxon>
        <taxon>Gammaproteobacteria</taxon>
        <taxon>Lysobacterales</taxon>
        <taxon>Lysobacteraceae</taxon>
        <taxon>Lysobacter</taxon>
    </lineage>
</organism>
<proteinExistence type="predicted"/>
<keyword evidence="1" id="KW-0812">Transmembrane</keyword>
<protein>
    <recommendedName>
        <fullName evidence="4">DUF1440 domain-containing protein</fullName>
    </recommendedName>
</protein>
<feature type="transmembrane region" description="Helical" evidence="1">
    <location>
        <begin position="21"/>
        <end position="47"/>
    </location>
</feature>
<accession>A0ABX7RGZ6</accession>
<dbReference type="Proteomes" id="UP000663400">
    <property type="component" value="Chromosome"/>
</dbReference>
<feature type="transmembrane region" description="Helical" evidence="1">
    <location>
        <begin position="143"/>
        <end position="163"/>
    </location>
</feature>
<keyword evidence="3" id="KW-1185">Reference proteome</keyword>
<reference evidence="2 3" key="1">
    <citation type="submission" date="2021-02" db="EMBL/GenBank/DDBJ databases">
        <title>Lysobacter arenosi sp. nov., isolated from soil of gangwondo yeongwol, south Korea.</title>
        <authorList>
            <person name="Kim K.R."/>
            <person name="Kim K.H."/>
            <person name="Jeon C.O."/>
        </authorList>
    </citation>
    <scope>NUCLEOTIDE SEQUENCE [LARGE SCALE GENOMIC DNA]</scope>
    <source>
        <strain evidence="2 3">R7</strain>
    </source>
</reference>
<keyword evidence="1" id="KW-1133">Transmembrane helix</keyword>
<evidence type="ECO:0008006" key="4">
    <source>
        <dbReference type="Google" id="ProtNLM"/>
    </source>
</evidence>
<evidence type="ECO:0000313" key="2">
    <source>
        <dbReference type="EMBL" id="QSX76581.1"/>
    </source>
</evidence>
<keyword evidence="1" id="KW-0472">Membrane</keyword>
<evidence type="ECO:0000256" key="1">
    <source>
        <dbReference type="SAM" id="Phobius"/>
    </source>
</evidence>
<evidence type="ECO:0000313" key="3">
    <source>
        <dbReference type="Proteomes" id="UP000663400"/>
    </source>
</evidence>
<sequence length="170" mass="18426">MKAPARDPASATSVAWERPAAWAWILIGGLTVGAFDLLFAMIWWAPLGASPIRIPQSVAAWIIGRDAAFAGGAATALFGAALHFYLMTAIVAIYHVASRGRPWLLEHPLRNGAIYGALCYVLIHVIAVPMFSAAPPRRFLLDWSIACLLAHMLLVGVPCALFARRWHTAQ</sequence>
<dbReference type="EMBL" id="CP071517">
    <property type="protein sequence ID" value="QSX76581.1"/>
    <property type="molecule type" value="Genomic_DNA"/>
</dbReference>
<dbReference type="RefSeq" id="WP_200606547.1">
    <property type="nucleotide sequence ID" value="NZ_CP071517.1"/>
</dbReference>
<name>A0ABX7RGZ6_9GAMM</name>
<feature type="transmembrane region" description="Helical" evidence="1">
    <location>
        <begin position="67"/>
        <end position="93"/>
    </location>
</feature>
<gene>
    <name evidence="2" type="ORF">HIV01_009010</name>
</gene>
<feature type="transmembrane region" description="Helical" evidence="1">
    <location>
        <begin position="113"/>
        <end position="131"/>
    </location>
</feature>